<name>A0AAV2QC94_MEGNR</name>
<feature type="domain" description="DUF5614" evidence="4">
    <location>
        <begin position="39"/>
        <end position="229"/>
    </location>
</feature>
<dbReference type="Pfam" id="PF07000">
    <property type="entry name" value="DUF1308"/>
    <property type="match status" value="1"/>
</dbReference>
<organism evidence="5 6">
    <name type="scientific">Meganyctiphanes norvegica</name>
    <name type="common">Northern krill</name>
    <name type="synonym">Thysanopoda norvegica</name>
    <dbReference type="NCBI Taxonomy" id="48144"/>
    <lineage>
        <taxon>Eukaryota</taxon>
        <taxon>Metazoa</taxon>
        <taxon>Ecdysozoa</taxon>
        <taxon>Arthropoda</taxon>
        <taxon>Crustacea</taxon>
        <taxon>Multicrustacea</taxon>
        <taxon>Malacostraca</taxon>
        <taxon>Eumalacostraca</taxon>
        <taxon>Eucarida</taxon>
        <taxon>Euphausiacea</taxon>
        <taxon>Euphausiidae</taxon>
        <taxon>Meganyctiphanes</taxon>
    </lineage>
</organism>
<feature type="compositionally biased region" description="Polar residues" evidence="2">
    <location>
        <begin position="239"/>
        <end position="257"/>
    </location>
</feature>
<evidence type="ECO:0000259" key="4">
    <source>
        <dbReference type="Pfam" id="PF18474"/>
    </source>
</evidence>
<comment type="similarity">
    <text evidence="1">Belongs to the UPF0415 family.</text>
</comment>
<feature type="domain" description="DUF1308" evidence="3">
    <location>
        <begin position="304"/>
        <end position="464"/>
    </location>
</feature>
<dbReference type="InterPro" id="IPR010733">
    <property type="entry name" value="DUF1308"/>
</dbReference>
<dbReference type="Proteomes" id="UP001497623">
    <property type="component" value="Unassembled WGS sequence"/>
</dbReference>
<reference evidence="5 6" key="1">
    <citation type="submission" date="2024-05" db="EMBL/GenBank/DDBJ databases">
        <authorList>
            <person name="Wallberg A."/>
        </authorList>
    </citation>
    <scope>NUCLEOTIDE SEQUENCE [LARGE SCALE GENOMIC DNA]</scope>
</reference>
<dbReference type="PANTHER" id="PTHR13379:SF0">
    <property type="entry name" value="UPF0415 PROTEIN C7ORF25"/>
    <property type="match status" value="1"/>
</dbReference>
<proteinExistence type="inferred from homology"/>
<dbReference type="AlphaFoldDB" id="A0AAV2QC94"/>
<evidence type="ECO:0008006" key="7">
    <source>
        <dbReference type="Google" id="ProtNLM"/>
    </source>
</evidence>
<comment type="caution">
    <text evidence="5">The sequence shown here is derived from an EMBL/GenBank/DDBJ whole genome shotgun (WGS) entry which is preliminary data.</text>
</comment>
<evidence type="ECO:0000256" key="2">
    <source>
        <dbReference type="SAM" id="MobiDB-lite"/>
    </source>
</evidence>
<dbReference type="EMBL" id="CAXKWB010005710">
    <property type="protein sequence ID" value="CAL4079508.1"/>
    <property type="molecule type" value="Genomic_DNA"/>
</dbReference>
<evidence type="ECO:0000256" key="1">
    <source>
        <dbReference type="ARBA" id="ARBA00006588"/>
    </source>
</evidence>
<accession>A0AAV2QC94</accession>
<evidence type="ECO:0000259" key="3">
    <source>
        <dbReference type="Pfam" id="PF07000"/>
    </source>
</evidence>
<dbReference type="Pfam" id="PF18474">
    <property type="entry name" value="DUF5614"/>
    <property type="match status" value="1"/>
</dbReference>
<gene>
    <name evidence="5" type="ORF">MNOR_LOCUS11037</name>
</gene>
<feature type="region of interest" description="Disordered" evidence="2">
    <location>
        <begin position="211"/>
        <end position="257"/>
    </location>
</feature>
<dbReference type="PANTHER" id="PTHR13379">
    <property type="entry name" value="UNCHARACTERIZED DUF1308"/>
    <property type="match status" value="1"/>
</dbReference>
<protein>
    <recommendedName>
        <fullName evidence="7">DUF1308 domain-containing protein</fullName>
    </recommendedName>
</protein>
<keyword evidence="6" id="KW-1185">Reference proteome</keyword>
<feature type="non-terminal residue" evidence="5">
    <location>
        <position position="467"/>
    </location>
</feature>
<dbReference type="InterPro" id="IPR041076">
    <property type="entry name" value="DUF5614"/>
</dbReference>
<evidence type="ECO:0000313" key="5">
    <source>
        <dbReference type="EMBL" id="CAL4079508.1"/>
    </source>
</evidence>
<evidence type="ECO:0000313" key="6">
    <source>
        <dbReference type="Proteomes" id="UP001497623"/>
    </source>
</evidence>
<feature type="compositionally biased region" description="Acidic residues" evidence="2">
    <location>
        <begin position="216"/>
        <end position="236"/>
    </location>
</feature>
<sequence>MSLLIKRRTGNSCLILNVYVNMAEVLALKKIDEGEKALTQLSKLSAEIQGLSKLRKRVEAEIKYLKKGLQRGGQLKENHVTCSNLGQLIALCEAVQNEAEVCGVLQMFTIHGSDKLVVDVVAQKGKKWSKVIMRNPKALHLLYVMGGRDGVKPLDEVADDFLVCAELHAVFYAAPKVNFLFASGVSESLAECLEDKGINVEGRRIPDQELNIPDYSVDDSSDDSDEDSECSQEYCEDSVSNNQSAMDNRNNGLENNAYNQNISNHLENSVNVEINYSSHSLMNNQNNFNSSSETNNADIPSSKINLDVTSMIAYVTSTANGGANFVFVDKFLTDQAEWERKNPILKVLDGYFEGKELITCQEAVDHFKEIVETIGGPGEKDRAQQLLKRINIIPGQDVFKDKVKLGGRVRELSRIIFGTGHSQRAITVTSNQGFVRSAGHQNVKLAVYFHEPRALTEAKEGTATPLT</sequence>